<evidence type="ECO:0000256" key="1">
    <source>
        <dbReference type="SAM" id="MobiDB-lite"/>
    </source>
</evidence>
<evidence type="ECO:0000259" key="2">
    <source>
        <dbReference type="Pfam" id="PF00535"/>
    </source>
</evidence>
<dbReference type="AlphaFoldDB" id="A0ABD6D861"/>
<dbReference type="InterPro" id="IPR050256">
    <property type="entry name" value="Glycosyltransferase_2"/>
</dbReference>
<dbReference type="PANTHER" id="PTHR48090">
    <property type="entry name" value="UNDECAPRENYL-PHOSPHATE 4-DEOXY-4-FORMAMIDO-L-ARABINOSE TRANSFERASE-RELATED"/>
    <property type="match status" value="1"/>
</dbReference>
<protein>
    <submittedName>
        <fullName evidence="3">Glycosyltransferase family 2 protein</fullName>
    </submittedName>
</protein>
<comment type="caution">
    <text evidence="3">The sequence shown here is derived from an EMBL/GenBank/DDBJ whole genome shotgun (WGS) entry which is preliminary data.</text>
</comment>
<evidence type="ECO:0000313" key="4">
    <source>
        <dbReference type="Proteomes" id="UP001597052"/>
    </source>
</evidence>
<dbReference type="PANTHER" id="PTHR48090:SF7">
    <property type="entry name" value="RFBJ PROTEIN"/>
    <property type="match status" value="1"/>
</dbReference>
<dbReference type="Gene3D" id="3.90.550.10">
    <property type="entry name" value="Spore Coat Polysaccharide Biosynthesis Protein SpsA, Chain A"/>
    <property type="match status" value="1"/>
</dbReference>
<accession>A0ABD6D861</accession>
<dbReference type="CDD" id="cd04179">
    <property type="entry name" value="DPM_DPG-synthase_like"/>
    <property type="match status" value="1"/>
</dbReference>
<organism evidence="3 4">
    <name type="scientific">Halohasta litorea</name>
    <dbReference type="NCBI Taxonomy" id="869891"/>
    <lineage>
        <taxon>Archaea</taxon>
        <taxon>Methanobacteriati</taxon>
        <taxon>Methanobacteriota</taxon>
        <taxon>Stenosarchaea group</taxon>
        <taxon>Halobacteria</taxon>
        <taxon>Halobacteriales</taxon>
        <taxon>Haloferacaceae</taxon>
        <taxon>Halohasta</taxon>
    </lineage>
</organism>
<dbReference type="InterPro" id="IPR029044">
    <property type="entry name" value="Nucleotide-diphossugar_trans"/>
</dbReference>
<dbReference type="EMBL" id="JBHUDM010000002">
    <property type="protein sequence ID" value="MFD1641495.1"/>
    <property type="molecule type" value="Genomic_DNA"/>
</dbReference>
<proteinExistence type="predicted"/>
<dbReference type="SUPFAM" id="SSF53448">
    <property type="entry name" value="Nucleotide-diphospho-sugar transferases"/>
    <property type="match status" value="1"/>
</dbReference>
<feature type="domain" description="Glycosyltransferase 2-like" evidence="2">
    <location>
        <begin position="9"/>
        <end position="197"/>
    </location>
</feature>
<keyword evidence="4" id="KW-1185">Reference proteome</keyword>
<name>A0ABD6D861_9EURY</name>
<reference evidence="3 4" key="1">
    <citation type="journal article" date="2019" name="Int. J. Syst. Evol. Microbiol.">
        <title>The Global Catalogue of Microorganisms (GCM) 10K type strain sequencing project: providing services to taxonomists for standard genome sequencing and annotation.</title>
        <authorList>
            <consortium name="The Broad Institute Genomics Platform"/>
            <consortium name="The Broad Institute Genome Sequencing Center for Infectious Disease"/>
            <person name="Wu L."/>
            <person name="Ma J."/>
        </authorList>
    </citation>
    <scope>NUCLEOTIDE SEQUENCE [LARGE SCALE GENOMIC DNA]</scope>
    <source>
        <strain evidence="3 4">CGMCC 1.10593</strain>
    </source>
</reference>
<dbReference type="Pfam" id="PF00535">
    <property type="entry name" value="Glycos_transf_2"/>
    <property type="match status" value="1"/>
</dbReference>
<feature type="region of interest" description="Disordered" evidence="1">
    <location>
        <begin position="57"/>
        <end position="78"/>
    </location>
</feature>
<sequence length="266" mass="29458">MYRDHAVAVVIPVYNEAQFIGDVLEAVPSYVDRIYPVDDCSTDETWTEIQRYVSRIESAPSTTTDSRGVESELTSDGGRETAVVPIRHDTNTGRGGAVKTGYNAAIDAGMDLVAVIDGDGQMDPTILDRFLDPIVAGEAAYTKGNRLDNPTQRAQMSSWRLFGNALLTGLTRIASGYWGMTDPQNGYTAISTAALQELEIDRLYDGYGFLNDMLVHLNVNDVNILDVPTTAHYGEEESGIEYRSFVPMLTLLLVSRYLWRLQLKLF</sequence>
<dbReference type="Proteomes" id="UP001597052">
    <property type="component" value="Unassembled WGS sequence"/>
</dbReference>
<dbReference type="InterPro" id="IPR001173">
    <property type="entry name" value="Glyco_trans_2-like"/>
</dbReference>
<gene>
    <name evidence="3" type="ORF">ACFSBW_06365</name>
</gene>
<dbReference type="RefSeq" id="WP_256396901.1">
    <property type="nucleotide sequence ID" value="NZ_JANHDJ010000005.1"/>
</dbReference>
<evidence type="ECO:0000313" key="3">
    <source>
        <dbReference type="EMBL" id="MFD1641495.1"/>
    </source>
</evidence>